<evidence type="ECO:0000256" key="4">
    <source>
        <dbReference type="ARBA" id="ARBA00022723"/>
    </source>
</evidence>
<dbReference type="Proteomes" id="UP001236014">
    <property type="component" value="Chromosome"/>
</dbReference>
<evidence type="ECO:0000256" key="10">
    <source>
        <dbReference type="ARBA" id="ARBA00023163"/>
    </source>
</evidence>
<dbReference type="GO" id="GO:0045892">
    <property type="term" value="P:negative regulation of DNA-templated transcription"/>
    <property type="evidence" value="ECO:0007669"/>
    <property type="project" value="TreeGrafter"/>
</dbReference>
<evidence type="ECO:0000256" key="8">
    <source>
        <dbReference type="ARBA" id="ARBA00023125"/>
    </source>
</evidence>
<keyword evidence="6 11" id="KW-0411">Iron-sulfur</keyword>
<evidence type="ECO:0000256" key="5">
    <source>
        <dbReference type="ARBA" id="ARBA00023004"/>
    </source>
</evidence>
<feature type="binding site" evidence="11">
    <location>
        <position position="13"/>
    </location>
    <ligand>
        <name>[4Fe-4S] cluster</name>
        <dbReference type="ChEBI" id="CHEBI:49883"/>
    </ligand>
</feature>
<keyword evidence="7 11" id="KW-0805">Transcription regulation</keyword>
<keyword evidence="9 11" id="KW-1015">Disulfide bond</keyword>
<feature type="binding site" evidence="11">
    <location>
        <position position="47"/>
    </location>
    <ligand>
        <name>[4Fe-4S] cluster</name>
        <dbReference type="ChEBI" id="CHEBI:49883"/>
    </ligand>
</feature>
<feature type="binding site" evidence="11">
    <location>
        <position position="38"/>
    </location>
    <ligand>
        <name>[4Fe-4S] cluster</name>
        <dbReference type="ChEBI" id="CHEBI:49883"/>
    </ligand>
</feature>
<dbReference type="GO" id="GO:0046872">
    <property type="term" value="F:metal ion binding"/>
    <property type="evidence" value="ECO:0007669"/>
    <property type="project" value="UniProtKB-KW"/>
</dbReference>
<dbReference type="KEGG" id="acab:QRX50_24305"/>
<reference evidence="13 14" key="1">
    <citation type="submission" date="2023-06" db="EMBL/GenBank/DDBJ databases">
        <authorList>
            <person name="Oyuntsetseg B."/>
            <person name="Kim S.B."/>
        </authorList>
    </citation>
    <scope>NUCLEOTIDE SEQUENCE [LARGE SCALE GENOMIC DNA]</scope>
    <source>
        <strain evidence="13 14">2-15</strain>
    </source>
</reference>
<comment type="PTM">
    <text evidence="11">The Fe-S cluster can be nitrosylated by nitric oxide (NO).</text>
</comment>
<comment type="cofactor">
    <cofactor evidence="11">
        <name>[4Fe-4S] cluster</name>
        <dbReference type="ChEBI" id="CHEBI:49883"/>
    </cofactor>
    <text evidence="11">Binds 1 [4Fe-4S] cluster per subunit. Following nitrosylation of the [4Fe-4S] cluster binds 1 [4Fe-8(NO)] cluster per subunit.</text>
</comment>
<evidence type="ECO:0000256" key="6">
    <source>
        <dbReference type="ARBA" id="ARBA00023014"/>
    </source>
</evidence>
<keyword evidence="8 11" id="KW-0238">DNA-binding</keyword>
<gene>
    <name evidence="11" type="primary">whiB</name>
    <name evidence="13" type="ORF">QRX50_24305</name>
</gene>
<protein>
    <recommendedName>
        <fullName evidence="11">Transcriptional regulator WhiB</fullName>
    </recommendedName>
</protein>
<organism evidence="13 14">
    <name type="scientific">Amycolatopsis carbonis</name>
    <dbReference type="NCBI Taxonomy" id="715471"/>
    <lineage>
        <taxon>Bacteria</taxon>
        <taxon>Bacillati</taxon>
        <taxon>Actinomycetota</taxon>
        <taxon>Actinomycetes</taxon>
        <taxon>Pseudonocardiales</taxon>
        <taxon>Pseudonocardiaceae</taxon>
        <taxon>Amycolatopsis</taxon>
    </lineage>
</organism>
<evidence type="ECO:0000256" key="2">
    <source>
        <dbReference type="ARBA" id="ARBA00006597"/>
    </source>
</evidence>
<dbReference type="Pfam" id="PF02467">
    <property type="entry name" value="Whib"/>
    <property type="match status" value="1"/>
</dbReference>
<evidence type="ECO:0000259" key="12">
    <source>
        <dbReference type="PROSITE" id="PS51674"/>
    </source>
</evidence>
<keyword evidence="11" id="KW-0963">Cytoplasm</keyword>
<dbReference type="InterPro" id="IPR003482">
    <property type="entry name" value="Whib"/>
</dbReference>
<dbReference type="EMBL" id="CP127294">
    <property type="protein sequence ID" value="WIX84008.1"/>
    <property type="molecule type" value="Genomic_DNA"/>
</dbReference>
<comment type="similarity">
    <text evidence="2 11">Belongs to the WhiB family.</text>
</comment>
<evidence type="ECO:0000256" key="1">
    <source>
        <dbReference type="ARBA" id="ARBA00004496"/>
    </source>
</evidence>
<dbReference type="HAMAP" id="MF_01479">
    <property type="entry name" value="WhiB"/>
    <property type="match status" value="1"/>
</dbReference>
<evidence type="ECO:0000313" key="13">
    <source>
        <dbReference type="EMBL" id="WIX84008.1"/>
    </source>
</evidence>
<dbReference type="GO" id="GO:0047134">
    <property type="term" value="F:protein-disulfide reductase [NAD(P)H] activity"/>
    <property type="evidence" value="ECO:0007669"/>
    <property type="project" value="TreeGrafter"/>
</dbReference>
<keyword evidence="14" id="KW-1185">Reference proteome</keyword>
<comment type="function">
    <text evidence="11">Acts as a transcriptional regulator. Probably redox-responsive. The apo- but not holo-form probably binds DNA.</text>
</comment>
<keyword evidence="3 11" id="KW-0004">4Fe-4S</keyword>
<sequence length="105" mass="11409">MNNLTDWQTTAACRSEDPEVFFPSPTATPQIRHAKAICAACPVRLQCLYLALGNGLDHGIFGGFTEHERNSLLRRTAAVTANKSLAAQATSSCVAGRRRRPPRCP</sequence>
<evidence type="ECO:0000313" key="14">
    <source>
        <dbReference type="Proteomes" id="UP001236014"/>
    </source>
</evidence>
<dbReference type="PROSITE" id="PS51674">
    <property type="entry name" value="4FE4S_WBL"/>
    <property type="match status" value="1"/>
</dbReference>
<evidence type="ECO:0000256" key="3">
    <source>
        <dbReference type="ARBA" id="ARBA00022485"/>
    </source>
</evidence>
<evidence type="ECO:0000256" key="7">
    <source>
        <dbReference type="ARBA" id="ARBA00023015"/>
    </source>
</evidence>
<dbReference type="PANTHER" id="PTHR38839">
    <property type="entry name" value="TRANSCRIPTIONAL REGULATOR WHID-RELATED"/>
    <property type="match status" value="1"/>
</dbReference>
<dbReference type="GO" id="GO:0035731">
    <property type="term" value="F:dinitrosyl-iron complex binding"/>
    <property type="evidence" value="ECO:0007669"/>
    <property type="project" value="UniProtKB-UniRule"/>
</dbReference>
<name>A0A9Y2N0T6_9PSEU</name>
<proteinExistence type="inferred from homology"/>
<dbReference type="GO" id="GO:0003677">
    <property type="term" value="F:DNA binding"/>
    <property type="evidence" value="ECO:0007669"/>
    <property type="project" value="UniProtKB-UniRule"/>
</dbReference>
<dbReference type="InterPro" id="IPR034768">
    <property type="entry name" value="4FE4S_WBL"/>
</dbReference>
<keyword evidence="4 11" id="KW-0479">Metal-binding</keyword>
<evidence type="ECO:0000256" key="9">
    <source>
        <dbReference type="ARBA" id="ARBA00023157"/>
    </source>
</evidence>
<accession>A0A9Y2N0T6</accession>
<keyword evidence="10 11" id="KW-0804">Transcription</keyword>
<feature type="domain" description="4Fe-4S Wbl-type" evidence="12">
    <location>
        <begin position="12"/>
        <end position="71"/>
    </location>
</feature>
<evidence type="ECO:0000256" key="11">
    <source>
        <dbReference type="HAMAP-Rule" id="MF_01479"/>
    </source>
</evidence>
<feature type="binding site" evidence="11">
    <location>
        <position position="41"/>
    </location>
    <ligand>
        <name>[4Fe-4S] cluster</name>
        <dbReference type="ChEBI" id="CHEBI:49883"/>
    </ligand>
</feature>
<comment type="PTM">
    <text evidence="11">Upon Fe-S cluster removal intramolecular disulfide bonds are formed.</text>
</comment>
<comment type="subcellular location">
    <subcellularLocation>
        <location evidence="1 11">Cytoplasm</location>
    </subcellularLocation>
</comment>
<keyword evidence="5 11" id="KW-0408">Iron</keyword>
<dbReference type="AlphaFoldDB" id="A0A9Y2N0T6"/>
<dbReference type="GO" id="GO:0005737">
    <property type="term" value="C:cytoplasm"/>
    <property type="evidence" value="ECO:0007669"/>
    <property type="project" value="UniProtKB-SubCell"/>
</dbReference>
<dbReference type="GO" id="GO:0051539">
    <property type="term" value="F:4 iron, 4 sulfur cluster binding"/>
    <property type="evidence" value="ECO:0007669"/>
    <property type="project" value="UniProtKB-UniRule"/>
</dbReference>
<dbReference type="GO" id="GO:0045454">
    <property type="term" value="P:cell redox homeostasis"/>
    <property type="evidence" value="ECO:0007669"/>
    <property type="project" value="TreeGrafter"/>
</dbReference>